<keyword evidence="2" id="KW-1185">Reference proteome</keyword>
<organism evidence="1 2">
    <name type="scientific">Nitratireductor thuwali</name>
    <dbReference type="NCBI Taxonomy" id="2267699"/>
    <lineage>
        <taxon>Bacteria</taxon>
        <taxon>Pseudomonadati</taxon>
        <taxon>Pseudomonadota</taxon>
        <taxon>Alphaproteobacteria</taxon>
        <taxon>Hyphomicrobiales</taxon>
        <taxon>Phyllobacteriaceae</taxon>
        <taxon>Nitratireductor</taxon>
    </lineage>
</organism>
<gene>
    <name evidence="1" type="primary">dgoK1</name>
    <name evidence="1" type="ORF">NTH_03337</name>
</gene>
<evidence type="ECO:0000313" key="2">
    <source>
        <dbReference type="Proteomes" id="UP001342418"/>
    </source>
</evidence>
<proteinExistence type="predicted"/>
<name>A0ABY5MPZ2_9HYPH</name>
<dbReference type="InterPro" id="IPR042258">
    <property type="entry name" value="DGOK_N"/>
</dbReference>
<dbReference type="RefSeq" id="WP_338531047.1">
    <property type="nucleotide sequence ID" value="NZ_CP030941.1"/>
</dbReference>
<dbReference type="Proteomes" id="UP001342418">
    <property type="component" value="Chromosome"/>
</dbReference>
<dbReference type="Gene3D" id="3.30.420.300">
    <property type="entry name" value="2-keto-3-deoxy-galactonokinase, substrate binding domain"/>
    <property type="match status" value="1"/>
</dbReference>
<dbReference type="InterPro" id="IPR042257">
    <property type="entry name" value="DGOK_C"/>
</dbReference>
<accession>A0ABY5MPZ2</accession>
<dbReference type="CDD" id="cd24012">
    <property type="entry name" value="ASKHA_NBD_KDGal-kinase"/>
    <property type="match status" value="1"/>
</dbReference>
<dbReference type="EMBL" id="CP030941">
    <property type="protein sequence ID" value="UUP18852.1"/>
    <property type="molecule type" value="Genomic_DNA"/>
</dbReference>
<dbReference type="GO" id="GO:0008671">
    <property type="term" value="F:2-dehydro-3-deoxygalactonokinase activity"/>
    <property type="evidence" value="ECO:0007669"/>
    <property type="project" value="UniProtKB-EC"/>
</dbReference>
<evidence type="ECO:0000313" key="1">
    <source>
        <dbReference type="EMBL" id="UUP18852.1"/>
    </source>
</evidence>
<dbReference type="Pfam" id="PF05035">
    <property type="entry name" value="DGOK"/>
    <property type="match status" value="1"/>
</dbReference>
<dbReference type="Gene3D" id="3.30.420.310">
    <property type="entry name" value="2-keto-3-deoxy-galactonokinase, C-terminal domain"/>
    <property type="match status" value="1"/>
</dbReference>
<protein>
    <submittedName>
        <fullName evidence="1">2-dehydro-3-deoxygalactonokinase DgoK1</fullName>
        <ecNumber evidence="1">2.7.1.58</ecNumber>
    </submittedName>
</protein>
<dbReference type="EC" id="2.7.1.58" evidence="1"/>
<reference evidence="1 2" key="1">
    <citation type="submission" date="2018-07" db="EMBL/GenBank/DDBJ databases">
        <title>Genome sequence of Nitratireductor thuwali#1536.</title>
        <authorList>
            <person name="Michoud G."/>
            <person name="Merlino G."/>
            <person name="Sefrji F.O."/>
            <person name="Daffonchio D."/>
        </authorList>
    </citation>
    <scope>NUCLEOTIDE SEQUENCE [LARGE SCALE GENOMIC DNA]</scope>
    <source>
        <strain evidence="2">Nit1536</strain>
    </source>
</reference>
<sequence>MSGAEPRPFCAAIDWGTTNMRLWLLGRKGTVIARRASGEGMRACMPDRFEAVMEAHLTAAGAPDDLPVIVSGMAGARGGWAEAPYLDAPADLRDLGRNALRVPSARRDVRILPGVCQRMAGREDVMRGEETQLAGAVAAGTVAGLFCLPGTHSKWARLEEGRLTGFTTFMTGELYALMRQHSILRDTLGEGDADPGHPAFGNAVDEMLSEGAVTAALFSLRAAALLSGTGAEELRARLSGLLLGSEIAAAVSQERPEEVQLVSAGGQAWLYETAFAAAGIASRTLDGAELVRRGLFDAACILWPERMAP</sequence>
<dbReference type="InterPro" id="IPR007729">
    <property type="entry name" value="DGOK"/>
</dbReference>
<keyword evidence="1" id="KW-0808">Transferase</keyword>